<dbReference type="Pfam" id="PF01638">
    <property type="entry name" value="HxlR"/>
    <property type="match status" value="1"/>
</dbReference>
<keyword evidence="2" id="KW-0238">DNA-binding</keyword>
<organism evidence="5 6">
    <name type="scientific">Metabacillus arenae</name>
    <dbReference type="NCBI Taxonomy" id="2771434"/>
    <lineage>
        <taxon>Bacteria</taxon>
        <taxon>Bacillati</taxon>
        <taxon>Bacillota</taxon>
        <taxon>Bacilli</taxon>
        <taxon>Bacillales</taxon>
        <taxon>Bacillaceae</taxon>
        <taxon>Metabacillus</taxon>
    </lineage>
</organism>
<feature type="domain" description="HTH hxlR-type" evidence="4">
    <location>
        <begin position="5"/>
        <end position="99"/>
    </location>
</feature>
<comment type="caution">
    <text evidence="5">The sequence shown here is derived from an EMBL/GenBank/DDBJ whole genome shotgun (WGS) entry which is preliminary data.</text>
</comment>
<gene>
    <name evidence="5" type="ORF">IC621_24135</name>
</gene>
<dbReference type="InterPro" id="IPR002577">
    <property type="entry name" value="HTH_HxlR"/>
</dbReference>
<evidence type="ECO:0000313" key="6">
    <source>
        <dbReference type="Proteomes" id="UP000626844"/>
    </source>
</evidence>
<dbReference type="Proteomes" id="UP000626844">
    <property type="component" value="Unassembled WGS sequence"/>
</dbReference>
<dbReference type="InterPro" id="IPR036390">
    <property type="entry name" value="WH_DNA-bd_sf"/>
</dbReference>
<proteinExistence type="predicted"/>
<keyword evidence="1" id="KW-0805">Transcription regulation</keyword>
<name>A0A926NM80_9BACI</name>
<accession>A0A926NM80</accession>
<dbReference type="InterPro" id="IPR036388">
    <property type="entry name" value="WH-like_DNA-bd_sf"/>
</dbReference>
<dbReference type="EMBL" id="JACXAI010000049">
    <property type="protein sequence ID" value="MBD1383280.1"/>
    <property type="molecule type" value="Genomic_DNA"/>
</dbReference>
<dbReference type="PANTHER" id="PTHR33204">
    <property type="entry name" value="TRANSCRIPTIONAL REGULATOR, MARR FAMILY"/>
    <property type="match status" value="1"/>
</dbReference>
<dbReference type="PANTHER" id="PTHR33204:SF37">
    <property type="entry name" value="HTH-TYPE TRANSCRIPTIONAL REGULATOR YODB"/>
    <property type="match status" value="1"/>
</dbReference>
<protein>
    <submittedName>
        <fullName evidence="5">Helix-turn-helix transcriptional regulator</fullName>
    </submittedName>
</protein>
<evidence type="ECO:0000256" key="3">
    <source>
        <dbReference type="ARBA" id="ARBA00023163"/>
    </source>
</evidence>
<reference evidence="5" key="1">
    <citation type="submission" date="2020-09" db="EMBL/GenBank/DDBJ databases">
        <title>A novel bacterium of genus Bacillus, isolated from South China Sea.</title>
        <authorList>
            <person name="Huang H."/>
            <person name="Mo K."/>
            <person name="Hu Y."/>
        </authorList>
    </citation>
    <scope>NUCLEOTIDE SEQUENCE</scope>
    <source>
        <strain evidence="5">IB182487</strain>
    </source>
</reference>
<evidence type="ECO:0000256" key="2">
    <source>
        <dbReference type="ARBA" id="ARBA00023125"/>
    </source>
</evidence>
<keyword evidence="3" id="KW-0804">Transcription</keyword>
<evidence type="ECO:0000259" key="4">
    <source>
        <dbReference type="PROSITE" id="PS51118"/>
    </source>
</evidence>
<dbReference type="SUPFAM" id="SSF46785">
    <property type="entry name" value="Winged helix' DNA-binding domain"/>
    <property type="match status" value="1"/>
</dbReference>
<evidence type="ECO:0000256" key="1">
    <source>
        <dbReference type="ARBA" id="ARBA00023015"/>
    </source>
</evidence>
<dbReference type="Gene3D" id="1.10.10.10">
    <property type="entry name" value="Winged helix-like DNA-binding domain superfamily/Winged helix DNA-binding domain"/>
    <property type="match status" value="1"/>
</dbReference>
<keyword evidence="6" id="KW-1185">Reference proteome</keyword>
<sequence>MEIECSIEKALNVIGGKWSFLVLRELFEGTKRFGQLQKAISKVSPKALTDTLRHLEDHNVLIRNVYPTVPVTVEYTLTEKGQALHKIIKEMKKWGAYWG</sequence>
<dbReference type="GO" id="GO:0003677">
    <property type="term" value="F:DNA binding"/>
    <property type="evidence" value="ECO:0007669"/>
    <property type="project" value="UniProtKB-KW"/>
</dbReference>
<dbReference type="PROSITE" id="PS51118">
    <property type="entry name" value="HTH_HXLR"/>
    <property type="match status" value="1"/>
</dbReference>
<dbReference type="AlphaFoldDB" id="A0A926NM80"/>
<evidence type="ECO:0000313" key="5">
    <source>
        <dbReference type="EMBL" id="MBD1383280.1"/>
    </source>
</evidence>